<dbReference type="InterPro" id="IPR020847">
    <property type="entry name" value="AP_endonuclease_F1_BS"/>
</dbReference>
<dbReference type="NCBIfam" id="TIGR00633">
    <property type="entry name" value="xth"/>
    <property type="match status" value="1"/>
</dbReference>
<dbReference type="InterPro" id="IPR036691">
    <property type="entry name" value="Endo/exonu/phosph_ase_sf"/>
</dbReference>
<dbReference type="Gene3D" id="3.60.10.10">
    <property type="entry name" value="Endonuclease/exonuclease/phosphatase"/>
    <property type="match status" value="1"/>
</dbReference>
<dbReference type="EC" id="3.1.11.2" evidence="7"/>
<organism evidence="7 8">
    <name type="scientific">Psychrilyobacter piezotolerans</name>
    <dbReference type="NCBI Taxonomy" id="2293438"/>
    <lineage>
        <taxon>Bacteria</taxon>
        <taxon>Fusobacteriati</taxon>
        <taxon>Fusobacteriota</taxon>
        <taxon>Fusobacteriia</taxon>
        <taxon>Fusobacteriales</taxon>
        <taxon>Fusobacteriaceae</taxon>
        <taxon>Psychrilyobacter</taxon>
    </lineage>
</organism>
<keyword evidence="5" id="KW-0460">Magnesium</keyword>
<dbReference type="InterPro" id="IPR004808">
    <property type="entry name" value="AP_endonuc_1"/>
</dbReference>
<accession>A0ABX9KJR2</accession>
<dbReference type="PANTHER" id="PTHR22748:SF6">
    <property type="entry name" value="DNA-(APURINIC OR APYRIMIDINIC SITE) ENDONUCLEASE"/>
    <property type="match status" value="1"/>
</dbReference>
<evidence type="ECO:0000256" key="3">
    <source>
        <dbReference type="ARBA" id="ARBA00022723"/>
    </source>
</evidence>
<evidence type="ECO:0000313" key="8">
    <source>
        <dbReference type="Proteomes" id="UP000263486"/>
    </source>
</evidence>
<comment type="cofactor">
    <cofactor evidence="1">
        <name>Mg(2+)</name>
        <dbReference type="ChEBI" id="CHEBI:18420"/>
    </cofactor>
</comment>
<dbReference type="NCBIfam" id="TIGR00195">
    <property type="entry name" value="exoDNase_III"/>
    <property type="match status" value="1"/>
</dbReference>
<evidence type="ECO:0000313" key="7">
    <source>
        <dbReference type="EMBL" id="REI42047.1"/>
    </source>
</evidence>
<evidence type="ECO:0000256" key="4">
    <source>
        <dbReference type="ARBA" id="ARBA00022801"/>
    </source>
</evidence>
<proteinExistence type="inferred from homology"/>
<gene>
    <name evidence="7" type="primary">xth</name>
    <name evidence="7" type="ORF">DYH56_04830</name>
</gene>
<dbReference type="RefSeq" id="WP_114641731.1">
    <property type="nucleotide sequence ID" value="NZ_JAACIO010000007.1"/>
</dbReference>
<keyword evidence="3" id="KW-0479">Metal-binding</keyword>
<reference evidence="7 8" key="1">
    <citation type="submission" date="2018-08" db="EMBL/GenBank/DDBJ databases">
        <title>Draft genome sequence of Psychrilyobacter sp. strain SD5 isolated from Black Sea water.</title>
        <authorList>
            <person name="Yadav S."/>
            <person name="Villanueva L."/>
            <person name="Damste J.S.S."/>
        </authorList>
    </citation>
    <scope>NUCLEOTIDE SEQUENCE [LARGE SCALE GENOMIC DNA]</scope>
    <source>
        <strain evidence="7 8">SD5</strain>
    </source>
</reference>
<dbReference type="Pfam" id="PF03372">
    <property type="entry name" value="Exo_endo_phos"/>
    <property type="match status" value="1"/>
</dbReference>
<dbReference type="SUPFAM" id="SSF56219">
    <property type="entry name" value="DNase I-like"/>
    <property type="match status" value="1"/>
</dbReference>
<name>A0ABX9KJR2_9FUSO</name>
<feature type="domain" description="Endonuclease/exonuclease/phosphatase" evidence="6">
    <location>
        <begin position="5"/>
        <end position="244"/>
    </location>
</feature>
<dbReference type="PROSITE" id="PS51435">
    <property type="entry name" value="AP_NUCLEASE_F1_4"/>
    <property type="match status" value="1"/>
</dbReference>
<evidence type="ECO:0000256" key="1">
    <source>
        <dbReference type="ARBA" id="ARBA00001946"/>
    </source>
</evidence>
<sequence>MNIYSWNVNGIRAIQKKGFVEWVLKEDPDILCVQETKAQIEQLEEKLTQIDGYKSYFFSAEKKGYSGVAVYTKIEPLNIRNMDIKEFDFEGRYMELEYKDFNLINCYFPNSQSEGKRLDYKLRFNTAIMKRCNELVDLGKNIILCGDLNVAHREIDLTNPKKNEKNPGYLPEERDWMTKFLECGYIDTFRYLQPEETKYSWWSYRFKSREKNIGWRIDYHIVNESFVNNIEDAVILNDVMGSDHCPVVLRVSVE</sequence>
<protein>
    <submittedName>
        <fullName evidence="7">Exodeoxyribonuclease III</fullName>
        <ecNumber evidence="7">3.1.11.2</ecNumber>
    </submittedName>
</protein>
<dbReference type="PROSITE" id="PS00726">
    <property type="entry name" value="AP_NUCLEASE_F1_1"/>
    <property type="match status" value="1"/>
</dbReference>
<dbReference type="InterPro" id="IPR005135">
    <property type="entry name" value="Endo/exonuclease/phosphatase"/>
</dbReference>
<comment type="similarity">
    <text evidence="2">Belongs to the DNA repair enzymes AP/ExoA family.</text>
</comment>
<dbReference type="GO" id="GO:0008311">
    <property type="term" value="F:double-stranded DNA 3'-5' DNA exonuclease activity"/>
    <property type="evidence" value="ECO:0007669"/>
    <property type="project" value="UniProtKB-EC"/>
</dbReference>
<keyword evidence="4 7" id="KW-0378">Hydrolase</keyword>
<dbReference type="EMBL" id="QUAJ01000006">
    <property type="protein sequence ID" value="REI42047.1"/>
    <property type="molecule type" value="Genomic_DNA"/>
</dbReference>
<comment type="caution">
    <text evidence="7">The sequence shown here is derived from an EMBL/GenBank/DDBJ whole genome shotgun (WGS) entry which is preliminary data.</text>
</comment>
<keyword evidence="8" id="KW-1185">Reference proteome</keyword>
<evidence type="ECO:0000259" key="6">
    <source>
        <dbReference type="Pfam" id="PF03372"/>
    </source>
</evidence>
<evidence type="ECO:0000256" key="2">
    <source>
        <dbReference type="ARBA" id="ARBA00007092"/>
    </source>
</evidence>
<evidence type="ECO:0000256" key="5">
    <source>
        <dbReference type="ARBA" id="ARBA00022842"/>
    </source>
</evidence>
<dbReference type="Proteomes" id="UP000263486">
    <property type="component" value="Unassembled WGS sequence"/>
</dbReference>
<dbReference type="PANTHER" id="PTHR22748">
    <property type="entry name" value="AP ENDONUCLEASE"/>
    <property type="match status" value="1"/>
</dbReference>